<comment type="caution">
    <text evidence="1">The sequence shown here is derived from an EMBL/GenBank/DDBJ whole genome shotgun (WGS) entry which is preliminary data.</text>
</comment>
<keyword evidence="2" id="KW-1185">Reference proteome</keyword>
<organism evidence="1 2">
    <name type="scientific">Peronosclerospora sorghi</name>
    <dbReference type="NCBI Taxonomy" id="230839"/>
    <lineage>
        <taxon>Eukaryota</taxon>
        <taxon>Sar</taxon>
        <taxon>Stramenopiles</taxon>
        <taxon>Oomycota</taxon>
        <taxon>Peronosporomycetes</taxon>
        <taxon>Peronosporales</taxon>
        <taxon>Peronosporaceae</taxon>
        <taxon>Peronosclerospora</taxon>
    </lineage>
</organism>
<evidence type="ECO:0000313" key="1">
    <source>
        <dbReference type="EMBL" id="KAI9921764.1"/>
    </source>
</evidence>
<reference evidence="1 2" key="1">
    <citation type="journal article" date="2022" name="bioRxiv">
        <title>The genome of the oomycete Peronosclerospora sorghi, a cosmopolitan pathogen of maize and sorghum, is inflated with dispersed pseudogenes.</title>
        <authorList>
            <person name="Fletcher K."/>
            <person name="Martin F."/>
            <person name="Isakeit T."/>
            <person name="Cavanaugh K."/>
            <person name="Magill C."/>
            <person name="Michelmore R."/>
        </authorList>
    </citation>
    <scope>NUCLEOTIDE SEQUENCE [LARGE SCALE GENOMIC DNA]</scope>
    <source>
        <strain evidence="1">P6</strain>
    </source>
</reference>
<protein>
    <submittedName>
        <fullName evidence="1">Uncharacterized protein</fullName>
    </submittedName>
</protein>
<sequence length="152" mass="17892">MRYSRRQHTIRHIEALAEFKLLQDLFLVRIGDGDETEAEEKKEQLRRALEFCSTLHRRALSMRYHEPRGLTVEREGGEGYFPRLMRMHPARFLQKGEEYFNRKHSYALNVLGICDPHSCIRYAYVRFPGSVHDSRVFSDTPVAQTPNVYFSG</sequence>
<gene>
    <name evidence="1" type="ORF">PsorP6_001887</name>
</gene>
<evidence type="ECO:0000313" key="2">
    <source>
        <dbReference type="Proteomes" id="UP001163321"/>
    </source>
</evidence>
<dbReference type="Proteomes" id="UP001163321">
    <property type="component" value="Chromosome 1"/>
</dbReference>
<proteinExistence type="predicted"/>
<dbReference type="EMBL" id="CM047580">
    <property type="protein sequence ID" value="KAI9921764.1"/>
    <property type="molecule type" value="Genomic_DNA"/>
</dbReference>
<name>A0ACC0WSN7_9STRA</name>
<accession>A0ACC0WSN7</accession>